<keyword evidence="4" id="KW-0808">Transferase</keyword>
<name>A0A328HBH9_ARTGO</name>
<accession>A0A328HBH9</accession>
<dbReference type="RefSeq" id="WP_111905069.1">
    <property type="nucleotide sequence ID" value="NZ_QLNP01000098.1"/>
</dbReference>
<keyword evidence="9" id="KW-0472">Membrane</keyword>
<evidence type="ECO:0000256" key="7">
    <source>
        <dbReference type="ARBA" id="ARBA00022840"/>
    </source>
</evidence>
<keyword evidence="8" id="KW-0902">Two-component regulatory system</keyword>
<dbReference type="Pfam" id="PF02518">
    <property type="entry name" value="HATPase_c"/>
    <property type="match status" value="1"/>
</dbReference>
<dbReference type="Proteomes" id="UP000249166">
    <property type="component" value="Unassembled WGS sequence"/>
</dbReference>
<dbReference type="EMBL" id="QLNP01000098">
    <property type="protein sequence ID" value="RAM35888.1"/>
    <property type="molecule type" value="Genomic_DNA"/>
</dbReference>
<keyword evidence="6 11" id="KW-0418">Kinase</keyword>
<evidence type="ECO:0000313" key="12">
    <source>
        <dbReference type="Proteomes" id="UP000249166"/>
    </source>
</evidence>
<dbReference type="InterPro" id="IPR003594">
    <property type="entry name" value="HATPase_dom"/>
</dbReference>
<dbReference type="Pfam" id="PF07730">
    <property type="entry name" value="HisKA_3"/>
    <property type="match status" value="1"/>
</dbReference>
<dbReference type="PANTHER" id="PTHR24421">
    <property type="entry name" value="NITRATE/NITRITE SENSOR PROTEIN NARX-RELATED"/>
    <property type="match status" value="1"/>
</dbReference>
<comment type="caution">
    <text evidence="11">The sequence shown here is derived from an EMBL/GenBank/DDBJ whole genome shotgun (WGS) entry which is preliminary data.</text>
</comment>
<feature type="transmembrane region" description="Helical" evidence="9">
    <location>
        <begin position="32"/>
        <end position="52"/>
    </location>
</feature>
<evidence type="ECO:0000256" key="6">
    <source>
        <dbReference type="ARBA" id="ARBA00022777"/>
    </source>
</evidence>
<keyword evidence="5" id="KW-0547">Nucleotide-binding</keyword>
<evidence type="ECO:0000256" key="2">
    <source>
        <dbReference type="ARBA" id="ARBA00012438"/>
    </source>
</evidence>
<evidence type="ECO:0000256" key="5">
    <source>
        <dbReference type="ARBA" id="ARBA00022741"/>
    </source>
</evidence>
<dbReference type="Gene3D" id="3.30.565.10">
    <property type="entry name" value="Histidine kinase-like ATPase, C-terminal domain"/>
    <property type="match status" value="1"/>
</dbReference>
<dbReference type="CDD" id="cd16917">
    <property type="entry name" value="HATPase_UhpB-NarQ-NarX-like"/>
    <property type="match status" value="1"/>
</dbReference>
<dbReference type="GO" id="GO:0000155">
    <property type="term" value="F:phosphorelay sensor kinase activity"/>
    <property type="evidence" value="ECO:0007669"/>
    <property type="project" value="InterPro"/>
</dbReference>
<dbReference type="PANTHER" id="PTHR24421:SF10">
    <property type="entry name" value="NITRATE_NITRITE SENSOR PROTEIN NARQ"/>
    <property type="match status" value="1"/>
</dbReference>
<evidence type="ECO:0000256" key="9">
    <source>
        <dbReference type="SAM" id="Phobius"/>
    </source>
</evidence>
<dbReference type="GO" id="GO:0016020">
    <property type="term" value="C:membrane"/>
    <property type="evidence" value="ECO:0007669"/>
    <property type="project" value="InterPro"/>
</dbReference>
<evidence type="ECO:0000256" key="8">
    <source>
        <dbReference type="ARBA" id="ARBA00023012"/>
    </source>
</evidence>
<evidence type="ECO:0000256" key="1">
    <source>
        <dbReference type="ARBA" id="ARBA00000085"/>
    </source>
</evidence>
<comment type="catalytic activity">
    <reaction evidence="1">
        <text>ATP + protein L-histidine = ADP + protein N-phospho-L-histidine.</text>
        <dbReference type="EC" id="2.7.13.3"/>
    </reaction>
</comment>
<dbReference type="InterPro" id="IPR005467">
    <property type="entry name" value="His_kinase_dom"/>
</dbReference>
<evidence type="ECO:0000259" key="10">
    <source>
        <dbReference type="PROSITE" id="PS50109"/>
    </source>
</evidence>
<dbReference type="GO" id="GO:0046983">
    <property type="term" value="F:protein dimerization activity"/>
    <property type="evidence" value="ECO:0007669"/>
    <property type="project" value="InterPro"/>
</dbReference>
<dbReference type="InterPro" id="IPR011712">
    <property type="entry name" value="Sig_transdc_His_kin_sub3_dim/P"/>
</dbReference>
<evidence type="ECO:0000256" key="4">
    <source>
        <dbReference type="ARBA" id="ARBA00022679"/>
    </source>
</evidence>
<dbReference type="InterPro" id="IPR036890">
    <property type="entry name" value="HATPase_C_sf"/>
</dbReference>
<dbReference type="EC" id="2.7.13.3" evidence="2"/>
<dbReference type="Gene3D" id="1.20.5.1930">
    <property type="match status" value="1"/>
</dbReference>
<dbReference type="AlphaFoldDB" id="A0A328HBH9"/>
<keyword evidence="9" id="KW-1133">Transmembrane helix</keyword>
<reference evidence="11 12" key="1">
    <citation type="submission" date="2018-04" db="EMBL/GenBank/DDBJ databases">
        <title>Bacteria isolated from cave deposits of Manipur.</title>
        <authorList>
            <person name="Sahoo D."/>
            <person name="Sarangthem I."/>
            <person name="Nandeibam J."/>
        </authorList>
    </citation>
    <scope>NUCLEOTIDE SEQUENCE [LARGE SCALE GENOMIC DNA]</scope>
    <source>
        <strain evidence="12">mrc11</strain>
    </source>
</reference>
<dbReference type="GO" id="GO:0005524">
    <property type="term" value="F:ATP binding"/>
    <property type="evidence" value="ECO:0007669"/>
    <property type="project" value="UniProtKB-KW"/>
</dbReference>
<organism evidence="11 12">
    <name type="scientific">Arthrobacter globiformis</name>
    <dbReference type="NCBI Taxonomy" id="1665"/>
    <lineage>
        <taxon>Bacteria</taxon>
        <taxon>Bacillati</taxon>
        <taxon>Actinomycetota</taxon>
        <taxon>Actinomycetes</taxon>
        <taxon>Micrococcales</taxon>
        <taxon>Micrococcaceae</taxon>
        <taxon>Arthrobacter</taxon>
    </lineage>
</organism>
<evidence type="ECO:0000256" key="3">
    <source>
        <dbReference type="ARBA" id="ARBA00022553"/>
    </source>
</evidence>
<dbReference type="SUPFAM" id="SSF103190">
    <property type="entry name" value="Sensory domain-like"/>
    <property type="match status" value="1"/>
</dbReference>
<proteinExistence type="predicted"/>
<feature type="domain" description="Histidine kinase" evidence="10">
    <location>
        <begin position="259"/>
        <end position="446"/>
    </location>
</feature>
<dbReference type="SUPFAM" id="SSF55874">
    <property type="entry name" value="ATPase domain of HSP90 chaperone/DNA topoisomerase II/histidine kinase"/>
    <property type="match status" value="1"/>
</dbReference>
<dbReference type="OrthoDB" id="144293at2"/>
<sequence length="463" mass="51521">MARPSLRKPALFRPFESPAYHNSEVFKAVRRFLLMGLVALVVVTTPVAFWIWSEAERHALENSKEATDHLANNVVGPLLDKEVLSGEPTAVERLDERLRPWMGETSVFEIRLWDKDGRIVYSEDSKLIGKTFDLPHEAQEILDGGDVPANLETQKDEVNTPDVENGELVEVYVPVVAPDGQKLVFECYYDDDGVRQEQAAVLFGMAPPFLLSLAVLQLAQLFPAVQLARRIQAYEAGRSRLLRRAIEASELERQRIARDLHDEVIQELSGLSYVMESEELHSPVGQRALFSDARRILQDNVRSLRAMTSELYPPDLNRLGLSGALARLGDPLEERGISLELDLPEQCELDRDRAALFYRVAREALANTAKHSRATKAELHLHQDGHRSEIRIQDDGCGFDQSQGSPEGHFGLRIMKDTIGEAGGTLQLMSAPGRGTTVIARFGVGGTKVPAAVEHEQEPVPST</sequence>
<dbReference type="InterPro" id="IPR050482">
    <property type="entry name" value="Sensor_HK_TwoCompSys"/>
</dbReference>
<keyword evidence="3" id="KW-0597">Phosphoprotein</keyword>
<keyword evidence="9" id="KW-0812">Transmembrane</keyword>
<dbReference type="InterPro" id="IPR029151">
    <property type="entry name" value="Sensor-like_sf"/>
</dbReference>
<dbReference type="SMART" id="SM00387">
    <property type="entry name" value="HATPase_c"/>
    <property type="match status" value="1"/>
</dbReference>
<dbReference type="PROSITE" id="PS50109">
    <property type="entry name" value="HIS_KIN"/>
    <property type="match status" value="1"/>
</dbReference>
<evidence type="ECO:0000313" key="11">
    <source>
        <dbReference type="EMBL" id="RAM35888.1"/>
    </source>
</evidence>
<keyword evidence="7" id="KW-0067">ATP-binding</keyword>
<gene>
    <name evidence="11" type="ORF">DBZ45_17135</name>
</gene>
<protein>
    <recommendedName>
        <fullName evidence="2">histidine kinase</fullName>
        <ecNumber evidence="2">2.7.13.3</ecNumber>
    </recommendedName>
</protein>